<evidence type="ECO:0000256" key="2">
    <source>
        <dbReference type="ARBA" id="ARBA00010248"/>
    </source>
</evidence>
<dbReference type="InterPro" id="IPR035243">
    <property type="entry name" value="TamA_POTRA_Dom_1"/>
</dbReference>
<dbReference type="AlphaFoldDB" id="A0A1X0Y632"/>
<feature type="domain" description="POTRA" evidence="11">
    <location>
        <begin position="199"/>
        <end position="272"/>
    </location>
</feature>
<dbReference type="Gene3D" id="3.10.20.310">
    <property type="entry name" value="membrane protein fhac"/>
    <property type="match status" value="3"/>
</dbReference>
<protein>
    <recommendedName>
        <fullName evidence="3">Translocation and assembly module subunit TamA</fullName>
    </recommendedName>
    <alternativeName>
        <fullName evidence="8">Autotransporter assembly factor TamA</fullName>
    </alternativeName>
</protein>
<accession>A0A1X0Y632</accession>
<dbReference type="PANTHER" id="PTHR12815">
    <property type="entry name" value="SORTING AND ASSEMBLY MACHINERY SAMM50 PROTEIN FAMILY MEMBER"/>
    <property type="match status" value="1"/>
</dbReference>
<dbReference type="RefSeq" id="WP_085010133.1">
    <property type="nucleotide sequence ID" value="NZ_NAAD01000007.1"/>
</dbReference>
<keyword evidence="4" id="KW-0812">Transmembrane</keyword>
<dbReference type="GO" id="GO:0097347">
    <property type="term" value="C:TAM protein secretion complex"/>
    <property type="evidence" value="ECO:0007669"/>
    <property type="project" value="TreeGrafter"/>
</dbReference>
<dbReference type="EMBL" id="NAAD01000007">
    <property type="protein sequence ID" value="ORJ60651.1"/>
    <property type="molecule type" value="Genomic_DNA"/>
</dbReference>
<evidence type="ECO:0000256" key="7">
    <source>
        <dbReference type="ARBA" id="ARBA00023237"/>
    </source>
</evidence>
<comment type="subcellular location">
    <subcellularLocation>
        <location evidence="1">Cell outer membrane</location>
    </subcellularLocation>
</comment>
<dbReference type="InterPro" id="IPR010827">
    <property type="entry name" value="BamA/TamA_POTRA"/>
</dbReference>
<dbReference type="PANTHER" id="PTHR12815:SF47">
    <property type="entry name" value="TRANSLOCATION AND ASSEMBLY MODULE SUBUNIT TAMA"/>
    <property type="match status" value="1"/>
</dbReference>
<sequence>MKFFWGRIFVPVLLWTALFPGSAVSADVRLVVSGVKGALRKNVEAALQLPSGLVHDGRTNRRWLERLLQKAPADARKALEPLGYYHGQVKAELVGGREREELRVQVDPGEPIRLGRVRVTVTGPGAERLPLRRMVAGFSLKSGDQLNHKAYEDAKLALRVAAVDLGYLKAKYRRSRVEVDVEAYRADVDLELETGPLFYFGEISIEGGDSFPPDFLRRYLEFSAGDIFSNKQLSRTRINFLKADRFDDIQLVPEIELARRQLVPVRIRLKEGARRRLRAGVGYGTNTGARLTLNYQELNLWQRAHRFEADFSLAQKTQALITRYTIPLPGHKENSWGINAGLSKEDIDVYETEIIHLEGERVFGLGSDAVISFSLRQQREDYTIGRRSDISTLLLPGIRYQRRHYDDPVNPNRGVQYRLELTGSHDALLSDSTLLRFTGGGALMQPLGEDWTLLLRSYFGLLAHDGDFNDVPVSMRFFVGGDNGVRGYAYKSRGATDETGRVIGGDGLAGGSLEVEYAFSKRYGAALFYDVGSAFMAFQQVRFIQGAGVGARVYTPVGPIKIDLARQLHEPNPGWRIHFSVGFDL</sequence>
<evidence type="ECO:0000313" key="13">
    <source>
        <dbReference type="EMBL" id="ORJ60651.1"/>
    </source>
</evidence>
<dbReference type="InterPro" id="IPR000184">
    <property type="entry name" value="Bac_surfAg_D15"/>
</dbReference>
<evidence type="ECO:0000313" key="14">
    <source>
        <dbReference type="Proteomes" id="UP000193136"/>
    </source>
</evidence>
<evidence type="ECO:0000256" key="8">
    <source>
        <dbReference type="ARBA" id="ARBA00033063"/>
    </source>
</evidence>
<proteinExistence type="inferred from homology"/>
<dbReference type="Pfam" id="PF07244">
    <property type="entry name" value="POTRA"/>
    <property type="match status" value="1"/>
</dbReference>
<keyword evidence="7" id="KW-0998">Cell outer membrane</keyword>
<evidence type="ECO:0000259" key="11">
    <source>
        <dbReference type="Pfam" id="PF07244"/>
    </source>
</evidence>
<gene>
    <name evidence="13" type="ORF">B5V00_07400</name>
</gene>
<dbReference type="Pfam" id="PF17243">
    <property type="entry name" value="POTRA_TamA_1"/>
    <property type="match status" value="1"/>
</dbReference>
<name>A0A1X0Y632_9BACT</name>
<feature type="domain" description="TamA POTRA" evidence="12">
    <location>
        <begin position="30"/>
        <end position="108"/>
    </location>
</feature>
<comment type="subunit">
    <text evidence="9">Interacts with TamB to form the translocation and assembly module (TAM).</text>
</comment>
<comment type="caution">
    <text evidence="13">The sequence shown here is derived from an EMBL/GenBank/DDBJ whole genome shotgun (WGS) entry which is preliminary data.</text>
</comment>
<keyword evidence="14" id="KW-1185">Reference proteome</keyword>
<evidence type="ECO:0000256" key="3">
    <source>
        <dbReference type="ARBA" id="ARBA00015419"/>
    </source>
</evidence>
<dbReference type="STRING" id="1969733.B5V00_07400"/>
<dbReference type="Pfam" id="PF01103">
    <property type="entry name" value="Omp85"/>
    <property type="match status" value="1"/>
</dbReference>
<comment type="similarity">
    <text evidence="2">Belongs to the TamA family.</text>
</comment>
<evidence type="ECO:0000256" key="4">
    <source>
        <dbReference type="ARBA" id="ARBA00022692"/>
    </source>
</evidence>
<evidence type="ECO:0000256" key="1">
    <source>
        <dbReference type="ARBA" id="ARBA00004442"/>
    </source>
</evidence>
<evidence type="ECO:0000256" key="5">
    <source>
        <dbReference type="ARBA" id="ARBA00022729"/>
    </source>
</evidence>
<organism evidence="13 14">
    <name type="scientific">Geothermobacter hydrogeniphilus</name>
    <dbReference type="NCBI Taxonomy" id="1969733"/>
    <lineage>
        <taxon>Bacteria</taxon>
        <taxon>Pseudomonadati</taxon>
        <taxon>Thermodesulfobacteriota</taxon>
        <taxon>Desulfuromonadia</taxon>
        <taxon>Desulfuromonadales</taxon>
        <taxon>Geothermobacteraceae</taxon>
        <taxon>Geothermobacter</taxon>
    </lineage>
</organism>
<dbReference type="GO" id="GO:0009306">
    <property type="term" value="P:protein secretion"/>
    <property type="evidence" value="ECO:0007669"/>
    <property type="project" value="TreeGrafter"/>
</dbReference>
<keyword evidence="5" id="KW-0732">Signal</keyword>
<keyword evidence="6" id="KW-0472">Membrane</keyword>
<reference evidence="13 14" key="1">
    <citation type="submission" date="2017-03" db="EMBL/GenBank/DDBJ databases">
        <title>Genome sequence of Geothermobacter sp. EPR-M, Deep-Sea Iron Reducer.</title>
        <authorList>
            <person name="Tully B."/>
            <person name="Savalia P."/>
            <person name="Abuyen K."/>
            <person name="Baughan C."/>
            <person name="Romero E."/>
            <person name="Ronkowski C."/>
            <person name="Torres B."/>
            <person name="Tremblay J."/>
            <person name="Trujillo A."/>
            <person name="Tyler M."/>
            <person name="Perez-Rodriguez I."/>
            <person name="Amend J."/>
        </authorList>
    </citation>
    <scope>NUCLEOTIDE SEQUENCE [LARGE SCALE GENOMIC DNA]</scope>
    <source>
        <strain evidence="13 14">EPR-M</strain>
    </source>
</reference>
<dbReference type="InterPro" id="IPR039910">
    <property type="entry name" value="D15-like"/>
</dbReference>
<evidence type="ECO:0000256" key="6">
    <source>
        <dbReference type="ARBA" id="ARBA00023136"/>
    </source>
</evidence>
<feature type="domain" description="Bacterial surface antigen (D15)" evidence="10">
    <location>
        <begin position="299"/>
        <end position="583"/>
    </location>
</feature>
<evidence type="ECO:0000259" key="10">
    <source>
        <dbReference type="Pfam" id="PF01103"/>
    </source>
</evidence>
<dbReference type="Gene3D" id="2.40.160.50">
    <property type="entry name" value="membrane protein fhac: a member of the omp85/tpsb transporter family"/>
    <property type="match status" value="1"/>
</dbReference>
<dbReference type="OrthoDB" id="9814535at2"/>
<evidence type="ECO:0000256" key="9">
    <source>
        <dbReference type="ARBA" id="ARBA00093548"/>
    </source>
</evidence>
<dbReference type="Proteomes" id="UP000193136">
    <property type="component" value="Unassembled WGS sequence"/>
</dbReference>
<dbReference type="GO" id="GO:0009279">
    <property type="term" value="C:cell outer membrane"/>
    <property type="evidence" value="ECO:0007669"/>
    <property type="project" value="UniProtKB-SubCell"/>
</dbReference>
<evidence type="ECO:0000259" key="12">
    <source>
        <dbReference type="Pfam" id="PF17243"/>
    </source>
</evidence>